<evidence type="ECO:0000313" key="1">
    <source>
        <dbReference type="EMBL" id="VDN50891.1"/>
    </source>
</evidence>
<protein>
    <submittedName>
        <fullName evidence="4">DUF3099 domain-containing protein</fullName>
    </submittedName>
</protein>
<gene>
    <name evidence="1" type="ORF">DME_LOCUS864</name>
</gene>
<dbReference type="Proteomes" id="UP000274756">
    <property type="component" value="Unassembled WGS sequence"/>
</dbReference>
<dbReference type="EMBL" id="UYYG01000009">
    <property type="protein sequence ID" value="VDN50891.1"/>
    <property type="molecule type" value="Genomic_DNA"/>
</dbReference>
<reference evidence="4" key="1">
    <citation type="submission" date="2017-02" db="UniProtKB">
        <authorList>
            <consortium name="WormBaseParasite"/>
        </authorList>
    </citation>
    <scope>IDENTIFICATION</scope>
</reference>
<evidence type="ECO:0000313" key="3">
    <source>
        <dbReference type="Proteomes" id="UP000274756"/>
    </source>
</evidence>
<dbReference type="Proteomes" id="UP000038040">
    <property type="component" value="Unplaced"/>
</dbReference>
<dbReference type="AlphaFoldDB" id="A0A0N4UEV0"/>
<sequence length="67" mass="7530">MPFSHELSETSVPGPVIARRRWTSDKQATSTRYLGRVWIMIVTSGSVLTFHATTAKHLAARAESFPW</sequence>
<proteinExistence type="predicted"/>
<evidence type="ECO:0000313" key="2">
    <source>
        <dbReference type="Proteomes" id="UP000038040"/>
    </source>
</evidence>
<evidence type="ECO:0000313" key="4">
    <source>
        <dbReference type="WBParaSite" id="DME_0000592501-mRNA-1"/>
    </source>
</evidence>
<dbReference type="WBParaSite" id="DME_0000592501-mRNA-1">
    <property type="protein sequence ID" value="DME_0000592501-mRNA-1"/>
    <property type="gene ID" value="DME_0000592501"/>
</dbReference>
<accession>A0A0N4UEV0</accession>
<organism evidence="2 4">
    <name type="scientific">Dracunculus medinensis</name>
    <name type="common">Guinea worm</name>
    <dbReference type="NCBI Taxonomy" id="318479"/>
    <lineage>
        <taxon>Eukaryota</taxon>
        <taxon>Metazoa</taxon>
        <taxon>Ecdysozoa</taxon>
        <taxon>Nematoda</taxon>
        <taxon>Chromadorea</taxon>
        <taxon>Rhabditida</taxon>
        <taxon>Spirurina</taxon>
        <taxon>Dracunculoidea</taxon>
        <taxon>Dracunculidae</taxon>
        <taxon>Dracunculus</taxon>
    </lineage>
</organism>
<reference evidence="1 3" key="2">
    <citation type="submission" date="2018-11" db="EMBL/GenBank/DDBJ databases">
        <authorList>
            <consortium name="Pathogen Informatics"/>
        </authorList>
    </citation>
    <scope>NUCLEOTIDE SEQUENCE [LARGE SCALE GENOMIC DNA]</scope>
</reference>
<name>A0A0N4UEV0_DRAME</name>
<keyword evidence="3" id="KW-1185">Reference proteome</keyword>